<protein>
    <submittedName>
        <fullName evidence="1">Protein-tyrosine-phosphatase</fullName>
    </submittedName>
</protein>
<dbReference type="Proteomes" id="UP001597460">
    <property type="component" value="Unassembled WGS sequence"/>
</dbReference>
<gene>
    <name evidence="1" type="ORF">ACFSVN_12200</name>
</gene>
<dbReference type="EMBL" id="JBHULI010000025">
    <property type="protein sequence ID" value="MFD2533206.1"/>
    <property type="molecule type" value="Genomic_DNA"/>
</dbReference>
<dbReference type="PANTHER" id="PTHR43428:SF1">
    <property type="entry name" value="ARSENATE REDUCTASE"/>
    <property type="match status" value="1"/>
</dbReference>
<dbReference type="InterPro" id="IPR036196">
    <property type="entry name" value="Ptyr_pPase_sf"/>
</dbReference>
<evidence type="ECO:0000313" key="1">
    <source>
        <dbReference type="EMBL" id="MFD2533206.1"/>
    </source>
</evidence>
<sequence>MYSELKSYVARLESDFDSIPADRKNQLREVAEYIESKKGETVRLNFICTHNSRRSHLAQIWTQTSAYFYGIENVETYSGGTEATAFNPRAVEAIERAGFKAEDPGGENPKYKISFSNNAKPMICFSKKFDDDFNPEANFAAIMTCSDADENCPFVPGAEYRKSITYTDPKEADGTDREMEVYDERCRQIATEMFYMMNAVNSKNS</sequence>
<accession>A0ABW5JMD0</accession>
<name>A0ABW5JMD0_9BACT</name>
<dbReference type="RefSeq" id="WP_390303074.1">
    <property type="nucleotide sequence ID" value="NZ_JBHULI010000025.1"/>
</dbReference>
<dbReference type="SUPFAM" id="SSF52788">
    <property type="entry name" value="Phosphotyrosine protein phosphatases I"/>
    <property type="match status" value="1"/>
</dbReference>
<comment type="caution">
    <text evidence="1">The sequence shown here is derived from an EMBL/GenBank/DDBJ whole genome shotgun (WGS) entry which is preliminary data.</text>
</comment>
<keyword evidence="2" id="KW-1185">Reference proteome</keyword>
<dbReference type="PANTHER" id="PTHR43428">
    <property type="entry name" value="ARSENATE REDUCTASE"/>
    <property type="match status" value="1"/>
</dbReference>
<evidence type="ECO:0000313" key="2">
    <source>
        <dbReference type="Proteomes" id="UP001597460"/>
    </source>
</evidence>
<reference evidence="2" key="1">
    <citation type="journal article" date="2019" name="Int. J. Syst. Evol. Microbiol.">
        <title>The Global Catalogue of Microorganisms (GCM) 10K type strain sequencing project: providing services to taxonomists for standard genome sequencing and annotation.</title>
        <authorList>
            <consortium name="The Broad Institute Genomics Platform"/>
            <consortium name="The Broad Institute Genome Sequencing Center for Infectious Disease"/>
            <person name="Wu L."/>
            <person name="Ma J."/>
        </authorList>
    </citation>
    <scope>NUCLEOTIDE SEQUENCE [LARGE SCALE GENOMIC DNA]</scope>
    <source>
        <strain evidence="2">KCTC 52042</strain>
    </source>
</reference>
<dbReference type="Gene3D" id="3.40.50.2300">
    <property type="match status" value="1"/>
</dbReference>
<organism evidence="1 2">
    <name type="scientific">Gracilimonas halophila</name>
    <dbReference type="NCBI Taxonomy" id="1834464"/>
    <lineage>
        <taxon>Bacteria</taxon>
        <taxon>Pseudomonadati</taxon>
        <taxon>Balneolota</taxon>
        <taxon>Balneolia</taxon>
        <taxon>Balneolales</taxon>
        <taxon>Balneolaceae</taxon>
        <taxon>Gracilimonas</taxon>
    </lineage>
</organism>
<proteinExistence type="predicted"/>